<dbReference type="Gene3D" id="1.25.40.10">
    <property type="entry name" value="Tetratricopeptide repeat domain"/>
    <property type="match status" value="1"/>
</dbReference>
<proteinExistence type="predicted"/>
<dbReference type="AlphaFoldDB" id="A0A5S3VEX0"/>
<evidence type="ECO:0000313" key="5">
    <source>
        <dbReference type="EMBL" id="TMO70440.1"/>
    </source>
</evidence>
<evidence type="ECO:0000256" key="1">
    <source>
        <dbReference type="ARBA" id="ARBA00023125"/>
    </source>
</evidence>
<evidence type="ECO:0000259" key="4">
    <source>
        <dbReference type="PROSITE" id="PS51755"/>
    </source>
</evidence>
<name>A0A5S3VEX0_9GAMM</name>
<reference evidence="5 6" key="1">
    <citation type="submission" date="2018-01" db="EMBL/GenBank/DDBJ databases">
        <authorList>
            <person name="Paulsen S."/>
            <person name="Gram L.K."/>
        </authorList>
    </citation>
    <scope>NUCLEOTIDE SEQUENCE [LARGE SCALE GENOMIC DNA]</scope>
    <source>
        <strain evidence="5 6">S3790</strain>
    </source>
</reference>
<organism evidence="5 6">
    <name type="scientific">Pseudoalteromonas aurantia</name>
    <dbReference type="NCBI Taxonomy" id="43654"/>
    <lineage>
        <taxon>Bacteria</taxon>
        <taxon>Pseudomonadati</taxon>
        <taxon>Pseudomonadota</taxon>
        <taxon>Gammaproteobacteria</taxon>
        <taxon>Alteromonadales</taxon>
        <taxon>Pseudoalteromonadaceae</taxon>
        <taxon>Pseudoalteromonas</taxon>
    </lineage>
</organism>
<dbReference type="Gene3D" id="1.10.10.10">
    <property type="entry name" value="Winged helix-like DNA-binding domain superfamily/Winged helix DNA-binding domain"/>
    <property type="match status" value="1"/>
</dbReference>
<keyword evidence="1 2" id="KW-0238">DNA-binding</keyword>
<dbReference type="Pfam" id="PF00486">
    <property type="entry name" value="Trans_reg_C"/>
    <property type="match status" value="1"/>
</dbReference>
<comment type="caution">
    <text evidence="5">The sequence shown here is derived from an EMBL/GenBank/DDBJ whole genome shotgun (WGS) entry which is preliminary data.</text>
</comment>
<dbReference type="SMART" id="SM00862">
    <property type="entry name" value="Trans_reg_C"/>
    <property type="match status" value="1"/>
</dbReference>
<sequence length="599" mass="68874">MELLFSQYQYSCHKRVLYKRDELIVLKRNQTLLLEYFLLNPNDIHSKDDILDVVWQNKVVSEQVVFQTISQLRAIFGEQSIKTYSKKGYKWQYPVTKGEVNDPLLPPQNIAKNKKSPYVLYTAISSVFILLILLLASQWQTSSPQISLHLAVNDHVSDSRSKLQQSDLNALSNHALFSVKTVVVPESNQQHFLSPQQAWKSAQLPQQSWLIWGDISPSEQGMFLHYGLSKNARHWQGYTFGETAETAMLALREQLNRLHDLKFFSTSKPIRLAELQTMHTSAPNNEEVTLLLAKHLIHAKQPDIAMVHLDKLLNNEGYAQKAYRAQAQWLIGMIYKMRKQHQQSAHRLTLMSKELKQTSLWALQHDYINTSAWLHYEQGNIAAMFRVLEEAITLTKQQQEPLAQFEFHMLYSILAKKVDNTVKQYAQLNKAQALLIEHNLSDSNKAIVYFHFALFTEDNALALPYLKRILNIPRTASNYWVLDHALEMLVTYYIEVRDFESAHALFDGAIKQPAQLLLKARVLLAQGLIDDARPLLKEAFNKARLTHNKPASLNSALALYQLAYSTPEIKREYLAFLQTNGSQQWLEQHGVTSAIALEN</sequence>
<dbReference type="GO" id="GO:0000160">
    <property type="term" value="P:phosphorelay signal transduction system"/>
    <property type="evidence" value="ECO:0007669"/>
    <property type="project" value="InterPro"/>
</dbReference>
<keyword evidence="3" id="KW-0812">Transmembrane</keyword>
<dbReference type="Proteomes" id="UP000307217">
    <property type="component" value="Unassembled WGS sequence"/>
</dbReference>
<gene>
    <name evidence="5" type="ORF">CWC19_01080</name>
</gene>
<feature type="DNA-binding region" description="OmpR/PhoB-type" evidence="2">
    <location>
        <begin position="1"/>
        <end position="93"/>
    </location>
</feature>
<protein>
    <recommendedName>
        <fullName evidence="4">OmpR/PhoB-type domain-containing protein</fullName>
    </recommendedName>
</protein>
<dbReference type="PROSITE" id="PS51755">
    <property type="entry name" value="OMPR_PHOB"/>
    <property type="match status" value="1"/>
</dbReference>
<evidence type="ECO:0000313" key="6">
    <source>
        <dbReference type="Proteomes" id="UP000307217"/>
    </source>
</evidence>
<dbReference type="GO" id="GO:0003677">
    <property type="term" value="F:DNA binding"/>
    <property type="evidence" value="ECO:0007669"/>
    <property type="project" value="UniProtKB-UniRule"/>
</dbReference>
<dbReference type="SUPFAM" id="SSF46894">
    <property type="entry name" value="C-terminal effector domain of the bipartite response regulators"/>
    <property type="match status" value="1"/>
</dbReference>
<dbReference type="EMBL" id="PNBX01000003">
    <property type="protein sequence ID" value="TMO70440.1"/>
    <property type="molecule type" value="Genomic_DNA"/>
</dbReference>
<reference evidence="6" key="2">
    <citation type="submission" date="2019-06" db="EMBL/GenBank/DDBJ databases">
        <title>Co-occurence of chitin degradation, pigmentation and bioactivity in marine Pseudoalteromonas.</title>
        <authorList>
            <person name="Sonnenschein E.C."/>
            <person name="Bech P.K."/>
        </authorList>
    </citation>
    <scope>NUCLEOTIDE SEQUENCE [LARGE SCALE GENOMIC DNA]</scope>
    <source>
        <strain evidence="6">S3790</strain>
    </source>
</reference>
<evidence type="ECO:0000256" key="3">
    <source>
        <dbReference type="SAM" id="Phobius"/>
    </source>
</evidence>
<dbReference type="OrthoDB" id="6315863at2"/>
<feature type="domain" description="OmpR/PhoB-type" evidence="4">
    <location>
        <begin position="1"/>
        <end position="93"/>
    </location>
</feature>
<feature type="transmembrane region" description="Helical" evidence="3">
    <location>
        <begin position="118"/>
        <end position="139"/>
    </location>
</feature>
<keyword evidence="3" id="KW-0472">Membrane</keyword>
<dbReference type="CDD" id="cd00383">
    <property type="entry name" value="trans_reg_C"/>
    <property type="match status" value="1"/>
</dbReference>
<dbReference type="InterPro" id="IPR036388">
    <property type="entry name" value="WH-like_DNA-bd_sf"/>
</dbReference>
<dbReference type="RefSeq" id="WP_138589591.1">
    <property type="nucleotide sequence ID" value="NZ_PNBX01000003.1"/>
</dbReference>
<dbReference type="GO" id="GO:0006355">
    <property type="term" value="P:regulation of DNA-templated transcription"/>
    <property type="evidence" value="ECO:0007669"/>
    <property type="project" value="InterPro"/>
</dbReference>
<keyword evidence="3" id="KW-1133">Transmembrane helix</keyword>
<accession>A0A5S3VEX0</accession>
<evidence type="ECO:0000256" key="2">
    <source>
        <dbReference type="PROSITE-ProRule" id="PRU01091"/>
    </source>
</evidence>
<dbReference type="InterPro" id="IPR011990">
    <property type="entry name" value="TPR-like_helical_dom_sf"/>
</dbReference>
<dbReference type="InterPro" id="IPR001867">
    <property type="entry name" value="OmpR/PhoB-type_DNA-bd"/>
</dbReference>
<dbReference type="InterPro" id="IPR016032">
    <property type="entry name" value="Sig_transdc_resp-reg_C-effctor"/>
</dbReference>